<dbReference type="EMBL" id="JAUIZM010000005">
    <property type="protein sequence ID" value="KAK1385851.1"/>
    <property type="molecule type" value="Genomic_DNA"/>
</dbReference>
<accession>A0AAD8IHY9</accession>
<evidence type="ECO:0000313" key="4">
    <source>
        <dbReference type="EMBL" id="KAK1385851.1"/>
    </source>
</evidence>
<dbReference type="GO" id="GO:0042273">
    <property type="term" value="P:ribosomal large subunit biogenesis"/>
    <property type="evidence" value="ECO:0007669"/>
    <property type="project" value="UniProtKB-UniRule"/>
</dbReference>
<comment type="subcellular location">
    <subcellularLocation>
        <location evidence="1">Nucleus</location>
        <location evidence="1">Nucleolus</location>
    </subcellularLocation>
</comment>
<evidence type="ECO:0000259" key="3">
    <source>
        <dbReference type="Pfam" id="PF08158"/>
    </source>
</evidence>
<evidence type="ECO:0000256" key="1">
    <source>
        <dbReference type="RuleBase" id="RU365057"/>
    </source>
</evidence>
<keyword evidence="1" id="KW-0690">Ribosome biogenesis</keyword>
<keyword evidence="1" id="KW-0813">Transport</keyword>
<keyword evidence="1" id="KW-0653">Protein transport</keyword>
<evidence type="ECO:0000256" key="2">
    <source>
        <dbReference type="SAM" id="MobiDB-lite"/>
    </source>
</evidence>
<feature type="compositionally biased region" description="Polar residues" evidence="2">
    <location>
        <begin position="45"/>
        <end position="60"/>
    </location>
</feature>
<dbReference type="PANTHER" id="PTHR12730">
    <property type="entry name" value="HSDA/SDA1-RELATED"/>
    <property type="match status" value="1"/>
</dbReference>
<protein>
    <recommendedName>
        <fullName evidence="1">Protein SDA1</fullName>
    </recommendedName>
</protein>
<comment type="caution">
    <text evidence="4">The sequence shown here is derived from an EMBL/GenBank/DDBJ whole genome shotgun (WGS) entry which is preliminary data.</text>
</comment>
<reference evidence="4" key="2">
    <citation type="submission" date="2023-05" db="EMBL/GenBank/DDBJ databases">
        <authorList>
            <person name="Schelkunov M.I."/>
        </authorList>
    </citation>
    <scope>NUCLEOTIDE SEQUENCE</scope>
    <source>
        <strain evidence="4">Hsosn_3</strain>
        <tissue evidence="4">Leaf</tissue>
    </source>
</reference>
<dbReference type="PANTHER" id="PTHR12730:SF0">
    <property type="entry name" value="PROTEIN SDA1 HOMOLOG"/>
    <property type="match status" value="1"/>
</dbReference>
<comment type="function">
    <text evidence="1">Required for 60S pre-ribosomal subunits export to the cytoplasm.</text>
</comment>
<feature type="domain" description="SDA1 N-terminal" evidence="3">
    <location>
        <begin position="19"/>
        <end position="92"/>
    </location>
</feature>
<dbReference type="AlphaFoldDB" id="A0AAD8IHY9"/>
<feature type="compositionally biased region" description="Basic residues" evidence="2">
    <location>
        <begin position="25"/>
        <end position="44"/>
    </location>
</feature>
<reference evidence="4" key="1">
    <citation type="submission" date="2023-02" db="EMBL/GenBank/DDBJ databases">
        <title>Genome of toxic invasive species Heracleum sosnowskyi carries increased number of genes despite the absence of recent whole-genome duplications.</title>
        <authorList>
            <person name="Schelkunov M."/>
            <person name="Shtratnikova V."/>
            <person name="Makarenko M."/>
            <person name="Klepikova A."/>
            <person name="Omelchenko D."/>
            <person name="Novikova G."/>
            <person name="Obukhova E."/>
            <person name="Bogdanov V."/>
            <person name="Penin A."/>
            <person name="Logacheva M."/>
        </authorList>
    </citation>
    <scope>NUCLEOTIDE SEQUENCE</scope>
    <source>
        <strain evidence="4">Hsosn_3</strain>
        <tissue evidence="4">Leaf</tissue>
    </source>
</reference>
<evidence type="ECO:0000313" key="5">
    <source>
        <dbReference type="Proteomes" id="UP001237642"/>
    </source>
</evidence>
<dbReference type="GO" id="GO:0015031">
    <property type="term" value="P:protein transport"/>
    <property type="evidence" value="ECO:0007669"/>
    <property type="project" value="UniProtKB-KW"/>
</dbReference>
<name>A0AAD8IHY9_9APIA</name>
<keyword evidence="1" id="KW-0539">Nucleus</keyword>
<proteinExistence type="inferred from homology"/>
<dbReference type="Proteomes" id="UP001237642">
    <property type="component" value="Unassembled WGS sequence"/>
</dbReference>
<organism evidence="4 5">
    <name type="scientific">Heracleum sosnowskyi</name>
    <dbReference type="NCBI Taxonomy" id="360622"/>
    <lineage>
        <taxon>Eukaryota</taxon>
        <taxon>Viridiplantae</taxon>
        <taxon>Streptophyta</taxon>
        <taxon>Embryophyta</taxon>
        <taxon>Tracheophyta</taxon>
        <taxon>Spermatophyta</taxon>
        <taxon>Magnoliopsida</taxon>
        <taxon>eudicotyledons</taxon>
        <taxon>Gunneridae</taxon>
        <taxon>Pentapetalae</taxon>
        <taxon>asterids</taxon>
        <taxon>campanulids</taxon>
        <taxon>Apiales</taxon>
        <taxon>Apiaceae</taxon>
        <taxon>Apioideae</taxon>
        <taxon>apioid superclade</taxon>
        <taxon>Tordylieae</taxon>
        <taxon>Tordyliinae</taxon>
        <taxon>Heracleum</taxon>
    </lineage>
</organism>
<gene>
    <name evidence="4" type="ORF">POM88_023586</name>
</gene>
<comment type="similarity">
    <text evidence="1">Belongs to the SDA1 family.</text>
</comment>
<dbReference type="InterPro" id="IPR012977">
    <property type="entry name" value="SDA1_N"/>
</dbReference>
<dbReference type="GO" id="GO:0005730">
    <property type="term" value="C:nucleolus"/>
    <property type="evidence" value="ECO:0007669"/>
    <property type="project" value="UniProtKB-SubCell"/>
</dbReference>
<dbReference type="GO" id="GO:0000055">
    <property type="term" value="P:ribosomal large subunit export from nucleus"/>
    <property type="evidence" value="ECO:0007669"/>
    <property type="project" value="UniProtKB-UniRule"/>
</dbReference>
<feature type="region of interest" description="Disordered" evidence="2">
    <location>
        <begin position="19"/>
        <end position="60"/>
    </location>
</feature>
<keyword evidence="5" id="KW-1185">Reference proteome</keyword>
<dbReference type="Pfam" id="PF08158">
    <property type="entry name" value="SDA1_HEAT"/>
    <property type="match status" value="1"/>
</dbReference>
<dbReference type="InterPro" id="IPR027312">
    <property type="entry name" value="Sda1"/>
</dbReference>
<sequence length="105" mass="11799">MALCIYGFPTNIAALQANNTGTTSSKKKKKAKLQRVIRSMKKQQRQSSEKTTTLSSYSPINHLNDAQGFAEKLDSRLQTADKFEIEVYILKLSYAYAKGMYKGVL</sequence>